<evidence type="ECO:0000313" key="3">
    <source>
        <dbReference type="EMBL" id="KAK4214588.1"/>
    </source>
</evidence>
<keyword evidence="4" id="KW-1185">Reference proteome</keyword>
<keyword evidence="2" id="KW-0812">Transmembrane</keyword>
<feature type="transmembrane region" description="Helical" evidence="2">
    <location>
        <begin position="177"/>
        <end position="196"/>
    </location>
</feature>
<evidence type="ECO:0000256" key="2">
    <source>
        <dbReference type="SAM" id="Phobius"/>
    </source>
</evidence>
<feature type="compositionally biased region" description="Polar residues" evidence="1">
    <location>
        <begin position="36"/>
        <end position="55"/>
    </location>
</feature>
<dbReference type="AlphaFoldDB" id="A0AAN6Y9K3"/>
<protein>
    <submittedName>
        <fullName evidence="3">Uncharacterized protein</fullName>
    </submittedName>
</protein>
<sequence length="730" mass="80279">MAYQHLGHARSTSNDDVVSSVHDGADLGDGGVKGSYPTNRADTTSPDATLNPGYTGTEYHQQLYQHQQAFQQQFPSQFILQDQQYQQYPQYQTGQQPQPEQYQHVPLHQADQVEPASEAQYLQQNEKPAGDVDVSVTQVAWRRGSKQSGGSSLKSGDSGSSSLSMFSKVNSWSYETMSILLAFAALGGIIAVLVYFDGKPLPSWPSSITINAVIAVLATITTACMSVPLSSGLGQLKWIRFKQGRAPLSDMEMFDDASRSAFGALGLLFKFRGGFAGSFGSLIMVLALFLSPFSQQIATFPNRNIHAPQLNATSLRSTKYALALPGKDKLESFVPILPLKTSVYYGLFAENNKPWLGLDVQCGSGNCTWEPIDTLAICHSCVDMSEYITRYCSQNTTTDDGSDEDKQQTNLDECGWQLPSGAKLNSSHEVFSMTSILPNGAGDASYSTLMKLMFMGTEAQNGIAGDLRPWAQQCTLTTCVQRIEASITNGDLNETVISVTTNDTVPRGIDLAKSRVPIQITSPSPNGTVETYEMARHVVTAIQVWFSDLFRNGTASRSPKFTEGNLEAQNVLVNLTVGISEGPTFFDTDIVQAFYWNYYEYPKGIEMLMHDMAVSMTVSLRSIGGEKVQGTAYINQTYVHVQWGFVAVPVLAVVLTTLFLVTVIWKTRSTRTMLWKTSALAMLFHGLDEDARERFEDSRSFAAKLKEARGVKVRLSEEGGRTSLKLDRLY</sequence>
<accession>A0AAN6Y9K3</accession>
<reference evidence="3" key="2">
    <citation type="submission" date="2023-05" db="EMBL/GenBank/DDBJ databases">
        <authorList>
            <consortium name="Lawrence Berkeley National Laboratory"/>
            <person name="Steindorff A."/>
            <person name="Hensen N."/>
            <person name="Bonometti L."/>
            <person name="Westerberg I."/>
            <person name="Brannstrom I.O."/>
            <person name="Guillou S."/>
            <person name="Cros-Aarteil S."/>
            <person name="Calhoun S."/>
            <person name="Haridas S."/>
            <person name="Kuo A."/>
            <person name="Mondo S."/>
            <person name="Pangilinan J."/>
            <person name="Riley R."/>
            <person name="Labutti K."/>
            <person name="Andreopoulos B."/>
            <person name="Lipzen A."/>
            <person name="Chen C."/>
            <person name="Yanf M."/>
            <person name="Daum C."/>
            <person name="Ng V."/>
            <person name="Clum A."/>
            <person name="Ohm R."/>
            <person name="Martin F."/>
            <person name="Silar P."/>
            <person name="Natvig D."/>
            <person name="Lalanne C."/>
            <person name="Gautier V."/>
            <person name="Ament-Velasquez S.L."/>
            <person name="Kruys A."/>
            <person name="Hutchinson M.I."/>
            <person name="Powell A.J."/>
            <person name="Barry K."/>
            <person name="Miller A.N."/>
            <person name="Grigoriev I.V."/>
            <person name="Debuchy R."/>
            <person name="Gladieux P."/>
            <person name="Thoren M.H."/>
            <person name="Johannesson H."/>
        </authorList>
    </citation>
    <scope>NUCLEOTIDE SEQUENCE</scope>
    <source>
        <strain evidence="3">PSN293</strain>
    </source>
</reference>
<comment type="caution">
    <text evidence="3">The sequence shown here is derived from an EMBL/GenBank/DDBJ whole genome shotgun (WGS) entry which is preliminary data.</text>
</comment>
<dbReference type="PANTHER" id="PTHR35394:SF6">
    <property type="entry name" value="DUF3176 DOMAIN-CONTAINING PROTEIN"/>
    <property type="match status" value="1"/>
</dbReference>
<dbReference type="Proteomes" id="UP001301769">
    <property type="component" value="Unassembled WGS sequence"/>
</dbReference>
<name>A0AAN6Y9K3_9PEZI</name>
<feature type="transmembrane region" description="Helical" evidence="2">
    <location>
        <begin position="643"/>
        <end position="665"/>
    </location>
</feature>
<evidence type="ECO:0000313" key="4">
    <source>
        <dbReference type="Proteomes" id="UP001301769"/>
    </source>
</evidence>
<evidence type="ECO:0000256" key="1">
    <source>
        <dbReference type="SAM" id="MobiDB-lite"/>
    </source>
</evidence>
<feature type="region of interest" description="Disordered" evidence="1">
    <location>
        <begin position="142"/>
        <end position="163"/>
    </location>
</feature>
<dbReference type="EMBL" id="MU858091">
    <property type="protein sequence ID" value="KAK4214588.1"/>
    <property type="molecule type" value="Genomic_DNA"/>
</dbReference>
<gene>
    <name evidence="3" type="ORF">QBC37DRAFT_147000</name>
</gene>
<feature type="compositionally biased region" description="Low complexity" evidence="1">
    <location>
        <begin position="146"/>
        <end position="163"/>
    </location>
</feature>
<feature type="transmembrane region" description="Helical" evidence="2">
    <location>
        <begin position="275"/>
        <end position="293"/>
    </location>
</feature>
<dbReference type="PANTHER" id="PTHR35394">
    <property type="entry name" value="DUF3176 DOMAIN-CONTAINING PROTEIN"/>
    <property type="match status" value="1"/>
</dbReference>
<proteinExistence type="predicted"/>
<feature type="transmembrane region" description="Helical" evidence="2">
    <location>
        <begin position="208"/>
        <end position="233"/>
    </location>
</feature>
<dbReference type="InterPro" id="IPR021514">
    <property type="entry name" value="DUF3176"/>
</dbReference>
<dbReference type="Pfam" id="PF11374">
    <property type="entry name" value="DUF3176"/>
    <property type="match status" value="1"/>
</dbReference>
<feature type="region of interest" description="Disordered" evidence="1">
    <location>
        <begin position="1"/>
        <end position="55"/>
    </location>
</feature>
<keyword evidence="2" id="KW-1133">Transmembrane helix</keyword>
<organism evidence="3 4">
    <name type="scientific">Rhypophila decipiens</name>
    <dbReference type="NCBI Taxonomy" id="261697"/>
    <lineage>
        <taxon>Eukaryota</taxon>
        <taxon>Fungi</taxon>
        <taxon>Dikarya</taxon>
        <taxon>Ascomycota</taxon>
        <taxon>Pezizomycotina</taxon>
        <taxon>Sordariomycetes</taxon>
        <taxon>Sordariomycetidae</taxon>
        <taxon>Sordariales</taxon>
        <taxon>Naviculisporaceae</taxon>
        <taxon>Rhypophila</taxon>
    </lineage>
</organism>
<keyword evidence="2" id="KW-0472">Membrane</keyword>
<reference evidence="3" key="1">
    <citation type="journal article" date="2023" name="Mol. Phylogenet. Evol.">
        <title>Genome-scale phylogeny and comparative genomics of the fungal order Sordariales.</title>
        <authorList>
            <person name="Hensen N."/>
            <person name="Bonometti L."/>
            <person name="Westerberg I."/>
            <person name="Brannstrom I.O."/>
            <person name="Guillou S."/>
            <person name="Cros-Aarteil S."/>
            <person name="Calhoun S."/>
            <person name="Haridas S."/>
            <person name="Kuo A."/>
            <person name="Mondo S."/>
            <person name="Pangilinan J."/>
            <person name="Riley R."/>
            <person name="LaButti K."/>
            <person name="Andreopoulos B."/>
            <person name="Lipzen A."/>
            <person name="Chen C."/>
            <person name="Yan M."/>
            <person name="Daum C."/>
            <person name="Ng V."/>
            <person name="Clum A."/>
            <person name="Steindorff A."/>
            <person name="Ohm R.A."/>
            <person name="Martin F."/>
            <person name="Silar P."/>
            <person name="Natvig D.O."/>
            <person name="Lalanne C."/>
            <person name="Gautier V."/>
            <person name="Ament-Velasquez S.L."/>
            <person name="Kruys A."/>
            <person name="Hutchinson M.I."/>
            <person name="Powell A.J."/>
            <person name="Barry K."/>
            <person name="Miller A.N."/>
            <person name="Grigoriev I.V."/>
            <person name="Debuchy R."/>
            <person name="Gladieux P."/>
            <person name="Hiltunen Thoren M."/>
            <person name="Johannesson H."/>
        </authorList>
    </citation>
    <scope>NUCLEOTIDE SEQUENCE</scope>
    <source>
        <strain evidence="3">PSN293</strain>
    </source>
</reference>